<dbReference type="AlphaFoldDB" id="A0A165G5J7"/>
<evidence type="ECO:0000313" key="1">
    <source>
        <dbReference type="EMBL" id="KZV90015.1"/>
    </source>
</evidence>
<dbReference type="EMBL" id="KV426058">
    <property type="protein sequence ID" value="KZV90015.1"/>
    <property type="molecule type" value="Genomic_DNA"/>
</dbReference>
<proteinExistence type="predicted"/>
<evidence type="ECO:0000313" key="2">
    <source>
        <dbReference type="Proteomes" id="UP000077266"/>
    </source>
</evidence>
<organism evidence="1 2">
    <name type="scientific">Exidia glandulosa HHB12029</name>
    <dbReference type="NCBI Taxonomy" id="1314781"/>
    <lineage>
        <taxon>Eukaryota</taxon>
        <taxon>Fungi</taxon>
        <taxon>Dikarya</taxon>
        <taxon>Basidiomycota</taxon>
        <taxon>Agaricomycotina</taxon>
        <taxon>Agaricomycetes</taxon>
        <taxon>Auriculariales</taxon>
        <taxon>Exidiaceae</taxon>
        <taxon>Exidia</taxon>
    </lineage>
</organism>
<accession>A0A165G5J7</accession>
<dbReference type="OrthoDB" id="10684997at2759"/>
<protein>
    <submittedName>
        <fullName evidence="1">Uncharacterized protein</fullName>
    </submittedName>
</protein>
<gene>
    <name evidence="1" type="ORF">EXIGLDRAFT_771221</name>
</gene>
<dbReference type="InParanoid" id="A0A165G5J7"/>
<keyword evidence="2" id="KW-1185">Reference proteome</keyword>
<sequence length="442" mass="49878">MTEDVARELLLPAVIRTMPRMVRLTFMACDNSCLRLFLDALTQPAPLLERLAVHGDDNHGRSAFKFSPTLFGGVAPVLRHLSCGSRERSLELLFGREPTPAFSLVSALQLFHEPAENLPAVLRLFPGVRHLDMRRCTKRFSLFSLSADVSEVQSYHTQVELLARQLCFLRMGNLEIPSSRCSITRLELATQAFAAFRDIPRVEVEFEYRELAIPEAVLEHMSSCSEIRADLHPHPKYSGSEISRPYRFRVNSRISLEKSRLIEVCGADDAWYCIKGLTGSVKGLVTELCMPQIFFTYCVQEIITCLPSLRTLRLDVYRYLPCELDETYEYGPALFRVGYRRGPESPDNPDDNWPTLRNLELLRIKAKGKRRVKVDEQSLFEFLQSLHFVGGQPRLVLAGPLNLVGDGEKKEASSFGALLGNKFSSVRFGRTEGGKPSFSAKA</sequence>
<dbReference type="Proteomes" id="UP000077266">
    <property type="component" value="Unassembled WGS sequence"/>
</dbReference>
<reference evidence="1 2" key="1">
    <citation type="journal article" date="2016" name="Mol. Biol. Evol.">
        <title>Comparative Genomics of Early-Diverging Mushroom-Forming Fungi Provides Insights into the Origins of Lignocellulose Decay Capabilities.</title>
        <authorList>
            <person name="Nagy L.G."/>
            <person name="Riley R."/>
            <person name="Tritt A."/>
            <person name="Adam C."/>
            <person name="Daum C."/>
            <person name="Floudas D."/>
            <person name="Sun H."/>
            <person name="Yadav J.S."/>
            <person name="Pangilinan J."/>
            <person name="Larsson K.H."/>
            <person name="Matsuura K."/>
            <person name="Barry K."/>
            <person name="Labutti K."/>
            <person name="Kuo R."/>
            <person name="Ohm R.A."/>
            <person name="Bhattacharya S.S."/>
            <person name="Shirouzu T."/>
            <person name="Yoshinaga Y."/>
            <person name="Martin F.M."/>
            <person name="Grigoriev I.V."/>
            <person name="Hibbett D.S."/>
        </authorList>
    </citation>
    <scope>NUCLEOTIDE SEQUENCE [LARGE SCALE GENOMIC DNA]</scope>
    <source>
        <strain evidence="1 2">HHB12029</strain>
    </source>
</reference>
<name>A0A165G5J7_EXIGL</name>